<dbReference type="SMART" id="SM00596">
    <property type="entry name" value="PRE_C2HC"/>
    <property type="match status" value="1"/>
</dbReference>
<evidence type="ECO:0000256" key="1">
    <source>
        <dbReference type="SAM" id="MobiDB-lite"/>
    </source>
</evidence>
<feature type="compositionally biased region" description="Polar residues" evidence="1">
    <location>
        <begin position="309"/>
        <end position="330"/>
    </location>
</feature>
<dbReference type="EMBL" id="AJWK01013457">
    <property type="status" value="NOT_ANNOTATED_CDS"/>
    <property type="molecule type" value="Genomic_DNA"/>
</dbReference>
<organism evidence="4 5">
    <name type="scientific">Lutzomyia longipalpis</name>
    <name type="common">Sand fly</name>
    <dbReference type="NCBI Taxonomy" id="7200"/>
    <lineage>
        <taxon>Eukaryota</taxon>
        <taxon>Metazoa</taxon>
        <taxon>Ecdysozoa</taxon>
        <taxon>Arthropoda</taxon>
        <taxon>Hexapoda</taxon>
        <taxon>Insecta</taxon>
        <taxon>Pterygota</taxon>
        <taxon>Neoptera</taxon>
        <taxon>Endopterygota</taxon>
        <taxon>Diptera</taxon>
        <taxon>Nematocera</taxon>
        <taxon>Psychodoidea</taxon>
        <taxon>Psychodidae</taxon>
        <taxon>Lutzomyia</taxon>
        <taxon>Lutzomyia</taxon>
    </lineage>
</organism>
<evidence type="ECO:0000259" key="2">
    <source>
        <dbReference type="SMART" id="SM00596"/>
    </source>
</evidence>
<dbReference type="Pfam" id="PF07530">
    <property type="entry name" value="PRE_C2HC"/>
    <property type="match status" value="1"/>
</dbReference>
<keyword evidence="5" id="KW-1185">Reference proteome</keyword>
<feature type="domain" description="Pre-C2HC" evidence="2">
    <location>
        <begin position="138"/>
        <end position="206"/>
    </location>
</feature>
<evidence type="ECO:0000313" key="4">
    <source>
        <dbReference type="EnsemblMetazoa" id="LLOJ004257-PA"/>
    </source>
</evidence>
<dbReference type="EnsemblMetazoa" id="LLOJ004257-RA">
    <property type="protein sequence ID" value="LLOJ004257-PA"/>
    <property type="gene ID" value="LLOJ004257"/>
</dbReference>
<dbReference type="EMBL" id="AJWK01013459">
    <property type="status" value="NOT_ANNOTATED_CDS"/>
    <property type="molecule type" value="Genomic_DNA"/>
</dbReference>
<reference evidence="5" key="1">
    <citation type="submission" date="2012-05" db="EMBL/GenBank/DDBJ databases">
        <title>Whole Genome Assembly of Lutzomyia longipalpis.</title>
        <authorList>
            <person name="Richards S."/>
            <person name="Qu C."/>
            <person name="Dillon R."/>
            <person name="Worley K."/>
            <person name="Scherer S."/>
            <person name="Batterton M."/>
            <person name="Taylor A."/>
            <person name="Hawes A."/>
            <person name="Hernandez B."/>
            <person name="Kovar C."/>
            <person name="Mandapat C."/>
            <person name="Pham C."/>
            <person name="Qu C."/>
            <person name="Jing C."/>
            <person name="Bess C."/>
            <person name="Bandaranaike D."/>
            <person name="Ngo D."/>
            <person name="Ongeri F."/>
            <person name="Arias F."/>
            <person name="Lara F."/>
            <person name="Weissenberger G."/>
            <person name="Kamau G."/>
            <person name="Han H."/>
            <person name="Shen H."/>
            <person name="Dinh H."/>
            <person name="Khalil I."/>
            <person name="Jones J."/>
            <person name="Shafer J."/>
            <person name="Jayaseelan J."/>
            <person name="Quiroz J."/>
            <person name="Blankenburg K."/>
            <person name="Nguyen L."/>
            <person name="Jackson L."/>
            <person name="Francisco L."/>
            <person name="Tang L.-Y."/>
            <person name="Pu L.-L."/>
            <person name="Perales L."/>
            <person name="Lorensuhewa L."/>
            <person name="Munidasa M."/>
            <person name="Coyle M."/>
            <person name="Taylor M."/>
            <person name="Puazo M."/>
            <person name="Firestine M."/>
            <person name="Scheel M."/>
            <person name="Javaid M."/>
            <person name="Wang M."/>
            <person name="Li M."/>
            <person name="Tabassum N."/>
            <person name="Saada N."/>
            <person name="Osuji N."/>
            <person name="Aqrawi P."/>
            <person name="Fu Q."/>
            <person name="Thornton R."/>
            <person name="Raj R."/>
            <person name="Goodspeed R."/>
            <person name="Mata R."/>
            <person name="Najjar R."/>
            <person name="Gubbala S."/>
            <person name="Lee S."/>
            <person name="Denson S."/>
            <person name="Patil S."/>
            <person name="Macmil S."/>
            <person name="Qi S."/>
            <person name="Matskevitch T."/>
            <person name="Palculict T."/>
            <person name="Mathew T."/>
            <person name="Vee V."/>
            <person name="Velamala V."/>
            <person name="Korchina V."/>
            <person name="Cai W."/>
            <person name="Liu W."/>
            <person name="Dai W."/>
            <person name="Zou X."/>
            <person name="Zhu Y."/>
            <person name="Zhang Y."/>
            <person name="Wu Y.-Q."/>
            <person name="Xin Y."/>
            <person name="Nazarath L."/>
            <person name="Kovar C."/>
            <person name="Han Y."/>
            <person name="Muzny D."/>
            <person name="Gibbs R."/>
        </authorList>
    </citation>
    <scope>NUCLEOTIDE SEQUENCE [LARGE SCALE GENOMIC DNA]</scope>
    <source>
        <strain evidence="5">Jacobina</strain>
    </source>
</reference>
<proteinExistence type="predicted"/>
<name>A0A1B0CIJ5_LUTLO</name>
<dbReference type="PANTHER" id="PTHR33273:SF2">
    <property type="entry name" value="ENDONUCLEASE_EXONUCLEASE_PHOSPHATASE DOMAIN-CONTAINING PROTEIN"/>
    <property type="match status" value="1"/>
</dbReference>
<accession>A0A1B0CIJ5</accession>
<sequence>MTDYWLKAKPVDTHNRFNPIAASNEPADPDKSNEPEEMDTNNDPPQEAKKEPRPPPIFVYGVEDIMPLQDLLLKEAKGQYSYKSLNDGEVKIQMTTADDYRAVMRELRAKGTELHSYQFKKDRAFRVVLKGIHHSVKTDDIKAELAALGHNVQSIVNVKHGRTKMPLSMFYVNLERKDNNKNIYEIIRLLHFVVEFQAPRAKKELPQCTRCQHFGHTKSFCTRSPRCVKCLGDHLTTDCRRKTRDDAVRCANCGGAHPANYRGCEVHKQLQEKYFPRLREKTQARTGRVDNQNQNNFTNPTLSYADALNGNNDVTENPPNNPSTADNSGDMSEIKQMMKIFMEQYINMVLGSLGGGSMGVPFMVWPVCGGTGDCTYGDSHGLLVSPPPKLPSFSIIHSPGTLLMHTPSVALSRHWPMPAGLGGCGNG</sequence>
<feature type="region of interest" description="Disordered" evidence="1">
    <location>
        <begin position="15"/>
        <end position="56"/>
    </location>
</feature>
<evidence type="ECO:0000313" key="3">
    <source>
        <dbReference type="EMBL" id="MBC1174930.1"/>
    </source>
</evidence>
<dbReference type="InterPro" id="IPR006579">
    <property type="entry name" value="Pre_C2HC_dom"/>
</dbReference>
<dbReference type="EMBL" id="GITU01006227">
    <property type="protein sequence ID" value="MBC1174930.1"/>
    <property type="molecule type" value="Transcribed_RNA"/>
</dbReference>
<reference evidence="4" key="3">
    <citation type="submission" date="2020-05" db="UniProtKB">
        <authorList>
            <consortium name="EnsemblMetazoa"/>
        </authorList>
    </citation>
    <scope>IDENTIFICATION</scope>
    <source>
        <strain evidence="4">Jacobina</strain>
    </source>
</reference>
<dbReference type="EMBL" id="AJWK01013456">
    <property type="status" value="NOT_ANNOTATED_CDS"/>
    <property type="molecule type" value="Genomic_DNA"/>
</dbReference>
<evidence type="ECO:0000313" key="5">
    <source>
        <dbReference type="Proteomes" id="UP000092461"/>
    </source>
</evidence>
<dbReference type="Proteomes" id="UP000092461">
    <property type="component" value="Unassembled WGS sequence"/>
</dbReference>
<dbReference type="AlphaFoldDB" id="A0A1B0CIJ5"/>
<feature type="compositionally biased region" description="Polar residues" evidence="1">
    <location>
        <begin position="289"/>
        <end position="302"/>
    </location>
</feature>
<dbReference type="PANTHER" id="PTHR33273">
    <property type="entry name" value="DOMAIN-CONTAINING PROTEIN, PUTATIVE-RELATED"/>
    <property type="match status" value="1"/>
</dbReference>
<dbReference type="VEuPathDB" id="VectorBase:LLOJ004257"/>
<reference evidence="3" key="2">
    <citation type="journal article" date="2020" name="BMC">
        <title>Leishmania infection induces a limited differential gene expression in the sand fly midgut.</title>
        <authorList>
            <person name="Coutinho-Abreu I.V."/>
            <person name="Serafim T.D."/>
            <person name="Meneses C."/>
            <person name="Kamhawi S."/>
            <person name="Oliveira F."/>
            <person name="Valenzuela J.G."/>
        </authorList>
    </citation>
    <scope>NUCLEOTIDE SEQUENCE</scope>
    <source>
        <strain evidence="3">Jacobina</strain>
        <tissue evidence="3">Midgut</tissue>
    </source>
</reference>
<feature type="region of interest" description="Disordered" evidence="1">
    <location>
        <begin position="283"/>
        <end position="330"/>
    </location>
</feature>
<dbReference type="EMBL" id="AJWK01013458">
    <property type="status" value="NOT_ANNOTATED_CDS"/>
    <property type="molecule type" value="Genomic_DNA"/>
</dbReference>
<protein>
    <submittedName>
        <fullName evidence="3">Putative nucleic-acid-binding protein from transposon x-element</fullName>
    </submittedName>
</protein>